<evidence type="ECO:0000259" key="1">
    <source>
        <dbReference type="Pfam" id="PF00534"/>
    </source>
</evidence>
<accession>A0A1G7PL36</accession>
<keyword evidence="2" id="KW-0808">Transferase</keyword>
<evidence type="ECO:0000313" key="2">
    <source>
        <dbReference type="EMBL" id="SDF86953.1"/>
    </source>
</evidence>
<protein>
    <submittedName>
        <fullName evidence="2">Glycosyltransferase involved in cell wall bisynthesis</fullName>
    </submittedName>
</protein>
<dbReference type="GO" id="GO:0016757">
    <property type="term" value="F:glycosyltransferase activity"/>
    <property type="evidence" value="ECO:0007669"/>
    <property type="project" value="InterPro"/>
</dbReference>
<dbReference type="Gene3D" id="3.40.50.2000">
    <property type="entry name" value="Glycogen Phosphorylase B"/>
    <property type="match status" value="2"/>
</dbReference>
<feature type="domain" description="Glycosyl transferase family 1" evidence="1">
    <location>
        <begin position="176"/>
        <end position="343"/>
    </location>
</feature>
<proteinExistence type="predicted"/>
<dbReference type="InterPro" id="IPR001296">
    <property type="entry name" value="Glyco_trans_1"/>
</dbReference>
<reference evidence="3" key="1">
    <citation type="submission" date="2016-10" db="EMBL/GenBank/DDBJ databases">
        <authorList>
            <person name="Varghese N."/>
            <person name="Submissions S."/>
        </authorList>
    </citation>
    <scope>NUCLEOTIDE SEQUENCE [LARGE SCALE GENOMIC DNA]</scope>
    <source>
        <strain evidence="3">Gh-67</strain>
    </source>
</reference>
<dbReference type="STRING" id="551996.SAMN05192573_101596"/>
<dbReference type="SUPFAM" id="SSF53756">
    <property type="entry name" value="UDP-Glycosyltransferase/glycogen phosphorylase"/>
    <property type="match status" value="1"/>
</dbReference>
<dbReference type="Proteomes" id="UP000199705">
    <property type="component" value="Unassembled WGS sequence"/>
</dbReference>
<gene>
    <name evidence="2" type="ORF">SAMN05192573_101596</name>
</gene>
<dbReference type="PANTHER" id="PTHR12526">
    <property type="entry name" value="GLYCOSYLTRANSFERASE"/>
    <property type="match status" value="1"/>
</dbReference>
<organism evidence="2 3">
    <name type="scientific">Mucilaginibacter gossypii</name>
    <dbReference type="NCBI Taxonomy" id="551996"/>
    <lineage>
        <taxon>Bacteria</taxon>
        <taxon>Pseudomonadati</taxon>
        <taxon>Bacteroidota</taxon>
        <taxon>Sphingobacteriia</taxon>
        <taxon>Sphingobacteriales</taxon>
        <taxon>Sphingobacteriaceae</taxon>
        <taxon>Mucilaginibacter</taxon>
    </lineage>
</organism>
<name>A0A1G7PL36_9SPHI</name>
<dbReference type="RefSeq" id="WP_091162789.1">
    <property type="nucleotide sequence ID" value="NZ_FNCG01000001.1"/>
</dbReference>
<sequence length="429" mass="49042">MEKKIKIIECADQLGLGGTEYALQLYCKYLDKEKFDVTAVGLYKGGEREQLIKGLGIKVVVLNGDFNEFEKIIEGTDVFHWHGYGQVDEKLFASLNKNKPRLIIQTNVFGHFEKSPFYDLIDFDLYISKMILVRRMALDGSYAEQFVGKRKVLPYPVDIDFLKDENIEPPLADVEQFKIKHNINDCFVVGRVGRADDHKFDMITLTAFAEYLNYNNNAKFLLVGATKRMLALIKKLKITNSVIILDNTTHMKQLLTYYKAMDVFLAASNIGESFGMVMAEAMSMGVPVVTISTPAKDNAQVEVVDNGDTGFVTYRLKETIAAAINQICCNPEQAKLFGKNSIQKIYRSYRAQDIVHSLEQLILKNLGIEFKDAPYLIVNWDNDLKADYKNRCSNLFGQPNLIGKIKVRYYQTFAYKVHNKLFSIIRKMW</sequence>
<keyword evidence="3" id="KW-1185">Reference proteome</keyword>
<dbReference type="CDD" id="cd03801">
    <property type="entry name" value="GT4_PimA-like"/>
    <property type="match status" value="1"/>
</dbReference>
<evidence type="ECO:0000313" key="3">
    <source>
        <dbReference type="Proteomes" id="UP000199705"/>
    </source>
</evidence>
<dbReference type="AlphaFoldDB" id="A0A1G7PL36"/>
<dbReference type="Pfam" id="PF00534">
    <property type="entry name" value="Glycos_transf_1"/>
    <property type="match status" value="1"/>
</dbReference>
<dbReference type="EMBL" id="FNCG01000001">
    <property type="protein sequence ID" value="SDF86953.1"/>
    <property type="molecule type" value="Genomic_DNA"/>
</dbReference>